<gene>
    <name evidence="9" type="ORF">ACFSUS_14810</name>
</gene>
<evidence type="ECO:0000256" key="7">
    <source>
        <dbReference type="SAM" id="Phobius"/>
    </source>
</evidence>
<dbReference type="InterPro" id="IPR036097">
    <property type="entry name" value="HisK_dim/P_sf"/>
</dbReference>
<feature type="transmembrane region" description="Helical" evidence="7">
    <location>
        <begin position="175"/>
        <end position="195"/>
    </location>
</feature>
<dbReference type="Pfam" id="PF05227">
    <property type="entry name" value="CHASE3"/>
    <property type="match status" value="1"/>
</dbReference>
<dbReference type="EMBL" id="JBHULN010000008">
    <property type="protein sequence ID" value="MFD2571911.1"/>
    <property type="molecule type" value="Genomic_DNA"/>
</dbReference>
<dbReference type="InterPro" id="IPR003594">
    <property type="entry name" value="HATPase_dom"/>
</dbReference>
<keyword evidence="4" id="KW-0808">Transferase</keyword>
<keyword evidence="6 7" id="KW-0472">Membrane</keyword>
<dbReference type="SUPFAM" id="SSF55874">
    <property type="entry name" value="ATPase domain of HSP90 chaperone/DNA topoisomerase II/histidine kinase"/>
    <property type="match status" value="1"/>
</dbReference>
<keyword evidence="9" id="KW-0547">Nucleotide-binding</keyword>
<keyword evidence="3" id="KW-0597">Phosphoprotein</keyword>
<evidence type="ECO:0000259" key="8">
    <source>
        <dbReference type="PROSITE" id="PS50109"/>
    </source>
</evidence>
<dbReference type="Gene3D" id="3.30.565.10">
    <property type="entry name" value="Histidine kinase-like ATPase, C-terminal domain"/>
    <property type="match status" value="1"/>
</dbReference>
<keyword evidence="10" id="KW-1185">Reference proteome</keyword>
<keyword evidence="7" id="KW-0812">Transmembrane</keyword>
<dbReference type="PROSITE" id="PS50109">
    <property type="entry name" value="HIS_KIN"/>
    <property type="match status" value="1"/>
</dbReference>
<dbReference type="EC" id="2.7.13.3" evidence="2"/>
<dbReference type="Pfam" id="PF13426">
    <property type="entry name" value="PAS_9"/>
    <property type="match status" value="1"/>
</dbReference>
<reference evidence="10" key="1">
    <citation type="journal article" date="2019" name="Int. J. Syst. Evol. Microbiol.">
        <title>The Global Catalogue of Microorganisms (GCM) 10K type strain sequencing project: providing services to taxonomists for standard genome sequencing and annotation.</title>
        <authorList>
            <consortium name="The Broad Institute Genomics Platform"/>
            <consortium name="The Broad Institute Genome Sequencing Center for Infectious Disease"/>
            <person name="Wu L."/>
            <person name="Ma J."/>
        </authorList>
    </citation>
    <scope>NUCLEOTIDE SEQUENCE [LARGE SCALE GENOMIC DNA]</scope>
    <source>
        <strain evidence="10">KCTC 42805</strain>
    </source>
</reference>
<dbReference type="InterPro" id="IPR005467">
    <property type="entry name" value="His_kinase_dom"/>
</dbReference>
<evidence type="ECO:0000313" key="10">
    <source>
        <dbReference type="Proteomes" id="UP001597469"/>
    </source>
</evidence>
<dbReference type="CDD" id="cd00130">
    <property type="entry name" value="PAS"/>
    <property type="match status" value="1"/>
</dbReference>
<dbReference type="Gene3D" id="1.10.287.130">
    <property type="match status" value="1"/>
</dbReference>
<dbReference type="Gene3D" id="3.30.450.20">
    <property type="entry name" value="PAS domain"/>
    <property type="match status" value="1"/>
</dbReference>
<comment type="catalytic activity">
    <reaction evidence="1">
        <text>ATP + protein L-histidine = ADP + protein N-phospho-L-histidine.</text>
        <dbReference type="EC" id="2.7.13.3"/>
    </reaction>
</comment>
<dbReference type="InterPro" id="IPR050351">
    <property type="entry name" value="BphY/WalK/GraS-like"/>
</dbReference>
<comment type="caution">
    <text evidence="9">The sequence shown here is derived from an EMBL/GenBank/DDBJ whole genome shotgun (WGS) entry which is preliminary data.</text>
</comment>
<feature type="domain" description="Histidine kinase" evidence="8">
    <location>
        <begin position="346"/>
        <end position="572"/>
    </location>
</feature>
<dbReference type="Pfam" id="PF02518">
    <property type="entry name" value="HATPase_c"/>
    <property type="match status" value="1"/>
</dbReference>
<dbReference type="PANTHER" id="PTHR42878">
    <property type="entry name" value="TWO-COMPONENT HISTIDINE KINASE"/>
    <property type="match status" value="1"/>
</dbReference>
<dbReference type="InterPro" id="IPR004358">
    <property type="entry name" value="Sig_transdc_His_kin-like_C"/>
</dbReference>
<organism evidence="9 10">
    <name type="scientific">Spirosoma soli</name>
    <dbReference type="NCBI Taxonomy" id="1770529"/>
    <lineage>
        <taxon>Bacteria</taxon>
        <taxon>Pseudomonadati</taxon>
        <taxon>Bacteroidota</taxon>
        <taxon>Cytophagia</taxon>
        <taxon>Cytophagales</taxon>
        <taxon>Cytophagaceae</taxon>
        <taxon>Spirosoma</taxon>
    </lineage>
</organism>
<dbReference type="InterPro" id="IPR000014">
    <property type="entry name" value="PAS"/>
</dbReference>
<dbReference type="RefSeq" id="WP_381523850.1">
    <property type="nucleotide sequence ID" value="NZ_JBHULN010000008.1"/>
</dbReference>
<evidence type="ECO:0000256" key="4">
    <source>
        <dbReference type="ARBA" id="ARBA00022679"/>
    </source>
</evidence>
<name>A0ABW5M710_9BACT</name>
<dbReference type="SMART" id="SM00387">
    <property type="entry name" value="HATPase_c"/>
    <property type="match status" value="1"/>
</dbReference>
<proteinExistence type="predicted"/>
<keyword evidence="7" id="KW-1133">Transmembrane helix</keyword>
<dbReference type="PANTHER" id="PTHR42878:SF15">
    <property type="entry name" value="BACTERIOPHYTOCHROME"/>
    <property type="match status" value="1"/>
</dbReference>
<dbReference type="GO" id="GO:0005524">
    <property type="term" value="F:ATP binding"/>
    <property type="evidence" value="ECO:0007669"/>
    <property type="project" value="UniProtKB-KW"/>
</dbReference>
<dbReference type="PRINTS" id="PR00344">
    <property type="entry name" value="BCTRLSENSOR"/>
</dbReference>
<accession>A0ABW5M710</accession>
<evidence type="ECO:0000256" key="1">
    <source>
        <dbReference type="ARBA" id="ARBA00000085"/>
    </source>
</evidence>
<evidence type="ECO:0000256" key="3">
    <source>
        <dbReference type="ARBA" id="ARBA00022553"/>
    </source>
</evidence>
<dbReference type="CDD" id="cd00082">
    <property type="entry name" value="HisKA"/>
    <property type="match status" value="1"/>
</dbReference>
<dbReference type="InterPro" id="IPR003661">
    <property type="entry name" value="HisK_dim/P_dom"/>
</dbReference>
<sequence>MNLKALFPFLLSLLLLTTVILIDRNSFSRMRAYTTQVDQSREVITRLERLSNWLKSAQVYSPSFAQEHVGSYYQLFKEEADQVPNQLHELTALVAEDRVQHQRIDSLSRLVRRHWSTIMQNNITEIVNAGQAWRLNDLFIIHKLINQAIAYENNRLETQKQELVRSTDLTSNASTIFSVLAIGILLAAFASNLAMSYRRKRLEGFLESILNTTHNTIINLQVIRNKNRIVDFRVTFANAAVEDLLAVKRTDIVGKRLSQVSGFLGSPELINRFTDVLETGQPGQFEIPYQKGNSVVWLDAVLAGLDDNLAVTFHDITPIKQYQHELQLNIKQLHRSNDNLQEFAYVASHDLQEPLRKIQAFGDVLQQQFVRDLPSPAVDMIQRMQAASRRMSTLIQDLLTYSRLSAQQAFQPVSLAQLVSEVITDLELLIEEKQAVIQLDSLPTLSGDALQLRQLFQNLLANALKFSRPGIPAEISITCQLTNAPNVSGTPANTHQSFYEFMVKDNGIGFDEQYGDRIFQVFQRLHSRSEFSGTGIGLAICKKVVENHHGYIMAHSKPGQGATFVVYLPNDTANRPPILSQITESGKQL</sequence>
<dbReference type="Pfam" id="PF00512">
    <property type="entry name" value="HisKA"/>
    <property type="match status" value="1"/>
</dbReference>
<keyword evidence="9" id="KW-0067">ATP-binding</keyword>
<protein>
    <recommendedName>
        <fullName evidence="2">histidine kinase</fullName>
        <ecNumber evidence="2">2.7.13.3</ecNumber>
    </recommendedName>
</protein>
<dbReference type="InterPro" id="IPR036890">
    <property type="entry name" value="HATPase_C_sf"/>
</dbReference>
<dbReference type="SMART" id="SM00388">
    <property type="entry name" value="HisKA"/>
    <property type="match status" value="1"/>
</dbReference>
<keyword evidence="5" id="KW-0418">Kinase</keyword>
<evidence type="ECO:0000256" key="5">
    <source>
        <dbReference type="ARBA" id="ARBA00022777"/>
    </source>
</evidence>
<dbReference type="SUPFAM" id="SSF55785">
    <property type="entry name" value="PYP-like sensor domain (PAS domain)"/>
    <property type="match status" value="1"/>
</dbReference>
<evidence type="ECO:0000256" key="2">
    <source>
        <dbReference type="ARBA" id="ARBA00012438"/>
    </source>
</evidence>
<dbReference type="Proteomes" id="UP001597469">
    <property type="component" value="Unassembled WGS sequence"/>
</dbReference>
<dbReference type="SUPFAM" id="SSF47384">
    <property type="entry name" value="Homodimeric domain of signal transducing histidine kinase"/>
    <property type="match status" value="1"/>
</dbReference>
<dbReference type="InterPro" id="IPR035965">
    <property type="entry name" value="PAS-like_dom_sf"/>
</dbReference>
<evidence type="ECO:0000256" key="6">
    <source>
        <dbReference type="ARBA" id="ARBA00023136"/>
    </source>
</evidence>
<dbReference type="InterPro" id="IPR007891">
    <property type="entry name" value="CHASE3"/>
</dbReference>
<evidence type="ECO:0000313" key="9">
    <source>
        <dbReference type="EMBL" id="MFD2571911.1"/>
    </source>
</evidence>